<gene>
    <name evidence="8" type="ORF">GGQ66_001783</name>
</gene>
<accession>A0A7W6K145</accession>
<feature type="transmembrane region" description="Helical" evidence="6">
    <location>
        <begin position="144"/>
        <end position="170"/>
    </location>
</feature>
<keyword evidence="3 6" id="KW-0812">Transmembrane</keyword>
<feature type="transmembrane region" description="Helical" evidence="6">
    <location>
        <begin position="176"/>
        <end position="197"/>
    </location>
</feature>
<evidence type="ECO:0000313" key="9">
    <source>
        <dbReference type="Proteomes" id="UP000584824"/>
    </source>
</evidence>
<sequence>MDLDPVGIIMAWLRNYGLAGLFAVALAERFLPLIPSYGLLLAIGISVGDGHWSLSSALLSTSAGSLLGCAAWFYSIRALGEARSVRLLNGTGILFGLPPARLARWASSFRQNQTAVSFTIQLVPTLRLFAPAFAALFQSSASRFIAASTAGIMLWNGLFICIGHAVALHAIDTTNITALALAALCALLCVEMILYWLARRVLGKRQADLTPDCGS</sequence>
<dbReference type="PANTHER" id="PTHR42709:SF6">
    <property type="entry name" value="UNDECAPRENYL PHOSPHATE TRANSPORTER A"/>
    <property type="match status" value="1"/>
</dbReference>
<keyword evidence="4 6" id="KW-1133">Transmembrane helix</keyword>
<evidence type="ECO:0000256" key="5">
    <source>
        <dbReference type="ARBA" id="ARBA00023136"/>
    </source>
</evidence>
<comment type="caution">
    <text evidence="8">The sequence shown here is derived from an EMBL/GenBank/DDBJ whole genome shotgun (WGS) entry which is preliminary data.</text>
</comment>
<feature type="transmembrane region" description="Helical" evidence="6">
    <location>
        <begin position="54"/>
        <end position="75"/>
    </location>
</feature>
<feature type="domain" description="VTT" evidence="7">
    <location>
        <begin position="34"/>
        <end position="164"/>
    </location>
</feature>
<dbReference type="Pfam" id="PF09335">
    <property type="entry name" value="VTT_dom"/>
    <property type="match status" value="1"/>
</dbReference>
<evidence type="ECO:0000256" key="2">
    <source>
        <dbReference type="ARBA" id="ARBA00022475"/>
    </source>
</evidence>
<evidence type="ECO:0000313" key="8">
    <source>
        <dbReference type="EMBL" id="MBB4103226.1"/>
    </source>
</evidence>
<evidence type="ECO:0000256" key="1">
    <source>
        <dbReference type="ARBA" id="ARBA00004651"/>
    </source>
</evidence>
<dbReference type="GO" id="GO:0005886">
    <property type="term" value="C:plasma membrane"/>
    <property type="evidence" value="ECO:0007669"/>
    <property type="project" value="UniProtKB-SubCell"/>
</dbReference>
<dbReference type="InterPro" id="IPR051311">
    <property type="entry name" value="DedA_domain"/>
</dbReference>
<name>A0A7W6K145_9HYPH</name>
<dbReference type="Proteomes" id="UP000584824">
    <property type="component" value="Unassembled WGS sequence"/>
</dbReference>
<dbReference type="EMBL" id="JACIDU010000006">
    <property type="protein sequence ID" value="MBB4103226.1"/>
    <property type="molecule type" value="Genomic_DNA"/>
</dbReference>
<organism evidence="8 9">
    <name type="scientific">Allorhizobium borbori</name>
    <dbReference type="NCBI Taxonomy" id="485907"/>
    <lineage>
        <taxon>Bacteria</taxon>
        <taxon>Pseudomonadati</taxon>
        <taxon>Pseudomonadota</taxon>
        <taxon>Alphaproteobacteria</taxon>
        <taxon>Hyphomicrobiales</taxon>
        <taxon>Rhizobiaceae</taxon>
        <taxon>Rhizobium/Agrobacterium group</taxon>
        <taxon>Allorhizobium</taxon>
    </lineage>
</organism>
<dbReference type="InterPro" id="IPR032816">
    <property type="entry name" value="VTT_dom"/>
</dbReference>
<evidence type="ECO:0000256" key="4">
    <source>
        <dbReference type="ARBA" id="ARBA00022989"/>
    </source>
</evidence>
<reference evidence="8 9" key="1">
    <citation type="submission" date="2020-08" db="EMBL/GenBank/DDBJ databases">
        <title>Genomic Encyclopedia of Type Strains, Phase IV (KMG-IV): sequencing the most valuable type-strain genomes for metagenomic binning, comparative biology and taxonomic classification.</title>
        <authorList>
            <person name="Goeker M."/>
        </authorList>
    </citation>
    <scope>NUCLEOTIDE SEQUENCE [LARGE SCALE GENOMIC DNA]</scope>
    <source>
        <strain evidence="8 9">DSM 26385</strain>
    </source>
</reference>
<keyword evidence="5 6" id="KW-0472">Membrane</keyword>
<evidence type="ECO:0000259" key="7">
    <source>
        <dbReference type="Pfam" id="PF09335"/>
    </source>
</evidence>
<feature type="transmembrane region" description="Helical" evidence="6">
    <location>
        <begin position="6"/>
        <end position="25"/>
    </location>
</feature>
<proteinExistence type="predicted"/>
<comment type="subcellular location">
    <subcellularLocation>
        <location evidence="1">Cell membrane</location>
        <topology evidence="1">Multi-pass membrane protein</topology>
    </subcellularLocation>
</comment>
<keyword evidence="9" id="KW-1185">Reference proteome</keyword>
<evidence type="ECO:0000256" key="6">
    <source>
        <dbReference type="SAM" id="Phobius"/>
    </source>
</evidence>
<dbReference type="RefSeq" id="WP_183791551.1">
    <property type="nucleotide sequence ID" value="NZ_JACIDU010000006.1"/>
</dbReference>
<evidence type="ECO:0000256" key="3">
    <source>
        <dbReference type="ARBA" id="ARBA00022692"/>
    </source>
</evidence>
<keyword evidence="2" id="KW-1003">Cell membrane</keyword>
<dbReference type="PANTHER" id="PTHR42709">
    <property type="entry name" value="ALKALINE PHOSPHATASE LIKE PROTEIN"/>
    <property type="match status" value="1"/>
</dbReference>
<dbReference type="AlphaFoldDB" id="A0A7W6K145"/>
<protein>
    <submittedName>
        <fullName evidence="8">Membrane protein DedA with SNARE-associated domain</fullName>
    </submittedName>
</protein>